<dbReference type="Proteomes" id="UP001205843">
    <property type="component" value="Unassembled WGS sequence"/>
</dbReference>
<keyword evidence="1 2" id="KW-0732">Signal</keyword>
<dbReference type="InterPro" id="IPR027385">
    <property type="entry name" value="Beta-barrel_OMP"/>
</dbReference>
<keyword evidence="5" id="KW-1185">Reference proteome</keyword>
<protein>
    <recommendedName>
        <fullName evidence="3">Outer membrane protein beta-barrel domain-containing protein</fullName>
    </recommendedName>
</protein>
<dbReference type="RefSeq" id="WP_253482167.1">
    <property type="nucleotide sequence ID" value="NZ_JALJXV010000009.1"/>
</dbReference>
<evidence type="ECO:0000313" key="4">
    <source>
        <dbReference type="EMBL" id="MCP1676336.1"/>
    </source>
</evidence>
<gene>
    <name evidence="4" type="ORF">J2T57_003497</name>
</gene>
<comment type="caution">
    <text evidence="4">The sequence shown here is derived from an EMBL/GenBank/DDBJ whole genome shotgun (WGS) entry which is preliminary data.</text>
</comment>
<feature type="signal peptide" evidence="2">
    <location>
        <begin position="1"/>
        <end position="28"/>
    </location>
</feature>
<dbReference type="SUPFAM" id="SSF56925">
    <property type="entry name" value="OMPA-like"/>
    <property type="match status" value="1"/>
</dbReference>
<name>A0AAE3G5Q5_9GAMM</name>
<evidence type="ECO:0000256" key="2">
    <source>
        <dbReference type="SAM" id="SignalP"/>
    </source>
</evidence>
<dbReference type="InterPro" id="IPR011250">
    <property type="entry name" value="OMP/PagP_B-barrel"/>
</dbReference>
<dbReference type="Pfam" id="PF13505">
    <property type="entry name" value="OMP_b-brl"/>
    <property type="match status" value="1"/>
</dbReference>
<reference evidence="4" key="1">
    <citation type="submission" date="2022-03" db="EMBL/GenBank/DDBJ databases">
        <title>Genomic Encyclopedia of Type Strains, Phase III (KMG-III): the genomes of soil and plant-associated and newly described type strains.</title>
        <authorList>
            <person name="Whitman W."/>
        </authorList>
    </citation>
    <scope>NUCLEOTIDE SEQUENCE</scope>
    <source>
        <strain evidence="4">ANL 6-2</strain>
    </source>
</reference>
<sequence length="176" mass="19285">MGSLHRHLKHTAMATGLLAVSLAGPAQAQSQGNLYLGVDLHGWSFSPDRGSNWRDFGVRGKFGGRIAENFAIEAHAATGGSDRSNGATLELDYLMGLFVRGDIPITRYTSLYGLVGFSELKYTLANDSDRDSSVSFGFGGDFQVSNNTSLNIDWIRYINETDYDYSALSLGARWRF</sequence>
<evidence type="ECO:0000313" key="5">
    <source>
        <dbReference type="Proteomes" id="UP001205843"/>
    </source>
</evidence>
<feature type="domain" description="Outer membrane protein beta-barrel" evidence="3">
    <location>
        <begin position="17"/>
        <end position="176"/>
    </location>
</feature>
<dbReference type="EMBL" id="JALJXV010000009">
    <property type="protein sequence ID" value="MCP1676336.1"/>
    <property type="molecule type" value="Genomic_DNA"/>
</dbReference>
<accession>A0AAE3G5Q5</accession>
<proteinExistence type="predicted"/>
<dbReference type="AlphaFoldDB" id="A0AAE3G5Q5"/>
<dbReference type="Gene3D" id="2.40.160.20">
    <property type="match status" value="1"/>
</dbReference>
<feature type="chain" id="PRO_5041992052" description="Outer membrane protein beta-barrel domain-containing protein" evidence="2">
    <location>
        <begin position="29"/>
        <end position="176"/>
    </location>
</feature>
<organism evidence="4 5">
    <name type="scientific">Natronocella acetinitrilica</name>
    <dbReference type="NCBI Taxonomy" id="414046"/>
    <lineage>
        <taxon>Bacteria</taxon>
        <taxon>Pseudomonadati</taxon>
        <taxon>Pseudomonadota</taxon>
        <taxon>Gammaproteobacteria</taxon>
        <taxon>Chromatiales</taxon>
        <taxon>Ectothiorhodospiraceae</taxon>
        <taxon>Natronocella</taxon>
    </lineage>
</organism>
<evidence type="ECO:0000259" key="3">
    <source>
        <dbReference type="Pfam" id="PF13505"/>
    </source>
</evidence>
<evidence type="ECO:0000256" key="1">
    <source>
        <dbReference type="ARBA" id="ARBA00022729"/>
    </source>
</evidence>